<reference evidence="1" key="2">
    <citation type="journal article" date="2015" name="Data Brief">
        <title>Shoot transcriptome of the giant reed, Arundo donax.</title>
        <authorList>
            <person name="Barrero R.A."/>
            <person name="Guerrero F.D."/>
            <person name="Moolhuijzen P."/>
            <person name="Goolsby J.A."/>
            <person name="Tidwell J."/>
            <person name="Bellgard S.E."/>
            <person name="Bellgard M.I."/>
        </authorList>
    </citation>
    <scope>NUCLEOTIDE SEQUENCE</scope>
    <source>
        <tissue evidence="1">Shoot tissue taken approximately 20 cm above the soil surface</tissue>
    </source>
</reference>
<accession>A0A0A9BQ02</accession>
<evidence type="ECO:0000313" key="1">
    <source>
        <dbReference type="EMBL" id="JAD64218.1"/>
    </source>
</evidence>
<dbReference type="EMBL" id="GBRH01233677">
    <property type="protein sequence ID" value="JAD64218.1"/>
    <property type="molecule type" value="Transcribed_RNA"/>
</dbReference>
<dbReference type="AlphaFoldDB" id="A0A0A9BQ02"/>
<sequence>MELKAHQCHNLSMHTPMIAVQRYERKIQVLWHL</sequence>
<organism evidence="1">
    <name type="scientific">Arundo donax</name>
    <name type="common">Giant reed</name>
    <name type="synonym">Donax arundinaceus</name>
    <dbReference type="NCBI Taxonomy" id="35708"/>
    <lineage>
        <taxon>Eukaryota</taxon>
        <taxon>Viridiplantae</taxon>
        <taxon>Streptophyta</taxon>
        <taxon>Embryophyta</taxon>
        <taxon>Tracheophyta</taxon>
        <taxon>Spermatophyta</taxon>
        <taxon>Magnoliopsida</taxon>
        <taxon>Liliopsida</taxon>
        <taxon>Poales</taxon>
        <taxon>Poaceae</taxon>
        <taxon>PACMAD clade</taxon>
        <taxon>Arundinoideae</taxon>
        <taxon>Arundineae</taxon>
        <taxon>Arundo</taxon>
    </lineage>
</organism>
<reference evidence="1" key="1">
    <citation type="submission" date="2014-09" db="EMBL/GenBank/DDBJ databases">
        <authorList>
            <person name="Magalhaes I.L.F."/>
            <person name="Oliveira U."/>
            <person name="Santos F.R."/>
            <person name="Vidigal T.H.D.A."/>
            <person name="Brescovit A.D."/>
            <person name="Santos A.J."/>
        </authorList>
    </citation>
    <scope>NUCLEOTIDE SEQUENCE</scope>
    <source>
        <tissue evidence="1">Shoot tissue taken approximately 20 cm above the soil surface</tissue>
    </source>
</reference>
<name>A0A0A9BQ02_ARUDO</name>
<protein>
    <submittedName>
        <fullName evidence="1">Uncharacterized protein</fullName>
    </submittedName>
</protein>
<proteinExistence type="predicted"/>